<feature type="domain" description="DUF306" evidence="1">
    <location>
        <begin position="18"/>
        <end position="124"/>
    </location>
</feature>
<dbReference type="InterPro" id="IPR038670">
    <property type="entry name" value="HslJ-like_sf"/>
</dbReference>
<evidence type="ECO:0000313" key="3">
    <source>
        <dbReference type="Proteomes" id="UP001500954"/>
    </source>
</evidence>
<protein>
    <recommendedName>
        <fullName evidence="1">DUF306 domain-containing protein</fullName>
    </recommendedName>
</protein>
<dbReference type="InterPro" id="IPR005184">
    <property type="entry name" value="DUF306_Meta_HslJ"/>
</dbReference>
<organism evidence="2 3">
    <name type="scientific">Snuella lapsa</name>
    <dbReference type="NCBI Taxonomy" id="870481"/>
    <lineage>
        <taxon>Bacteria</taxon>
        <taxon>Pseudomonadati</taxon>
        <taxon>Bacteroidota</taxon>
        <taxon>Flavobacteriia</taxon>
        <taxon>Flavobacteriales</taxon>
        <taxon>Flavobacteriaceae</taxon>
        <taxon>Snuella</taxon>
    </lineage>
</organism>
<keyword evidence="3" id="KW-1185">Reference proteome</keyword>
<dbReference type="Proteomes" id="UP001500954">
    <property type="component" value="Unassembled WGS sequence"/>
</dbReference>
<dbReference type="Gene3D" id="2.40.128.270">
    <property type="match status" value="1"/>
</dbReference>
<comment type="caution">
    <text evidence="2">The sequence shown here is derived from an EMBL/GenBank/DDBJ whole genome shotgun (WGS) entry which is preliminary data.</text>
</comment>
<reference evidence="3" key="1">
    <citation type="journal article" date="2019" name="Int. J. Syst. Evol. Microbiol.">
        <title>The Global Catalogue of Microorganisms (GCM) 10K type strain sequencing project: providing services to taxonomists for standard genome sequencing and annotation.</title>
        <authorList>
            <consortium name="The Broad Institute Genomics Platform"/>
            <consortium name="The Broad Institute Genome Sequencing Center for Infectious Disease"/>
            <person name="Wu L."/>
            <person name="Ma J."/>
        </authorList>
    </citation>
    <scope>NUCLEOTIDE SEQUENCE [LARGE SCALE GENOMIC DNA]</scope>
    <source>
        <strain evidence="3">JCM 17111</strain>
    </source>
</reference>
<accession>A0ABP6YBP5</accession>
<name>A0ABP6YBP5_9FLAO</name>
<dbReference type="Pfam" id="PF03724">
    <property type="entry name" value="META"/>
    <property type="match status" value="1"/>
</dbReference>
<sequence length="132" mass="15312">MLSCNDKNVQENQDYLIDNDWLLITITTDNETIVLEEKDYYLNSAFVLDFIDDTSFYLNTSINMALGKYVLKNDTIKFTEYHESTEVGTTDPKQTKINKHLLENMERVTNFSVSGNQLVLFGPDMTYVFVKN</sequence>
<proteinExistence type="predicted"/>
<evidence type="ECO:0000313" key="2">
    <source>
        <dbReference type="EMBL" id="GAA3579934.1"/>
    </source>
</evidence>
<dbReference type="EMBL" id="BAABCY010000081">
    <property type="protein sequence ID" value="GAA3579934.1"/>
    <property type="molecule type" value="Genomic_DNA"/>
</dbReference>
<gene>
    <name evidence="2" type="ORF">GCM10022395_30670</name>
</gene>
<evidence type="ECO:0000259" key="1">
    <source>
        <dbReference type="Pfam" id="PF03724"/>
    </source>
</evidence>